<dbReference type="SUPFAM" id="SSF51430">
    <property type="entry name" value="NAD(P)-linked oxidoreductase"/>
    <property type="match status" value="1"/>
</dbReference>
<accession>A0AAX6MTH1</accession>
<evidence type="ECO:0000259" key="2">
    <source>
        <dbReference type="Pfam" id="PF00248"/>
    </source>
</evidence>
<dbReference type="PANTHER" id="PTHR43364:SF4">
    <property type="entry name" value="NAD(P)-LINKED OXIDOREDUCTASE SUPERFAMILY PROTEIN"/>
    <property type="match status" value="1"/>
</dbReference>
<protein>
    <recommendedName>
        <fullName evidence="2">NADP-dependent oxidoreductase domain-containing protein</fullName>
    </recommendedName>
</protein>
<evidence type="ECO:0000313" key="3">
    <source>
        <dbReference type="EMBL" id="KAK6955723.1"/>
    </source>
</evidence>
<name>A0AAX6MTH1_9PEZI</name>
<reference evidence="3 4" key="1">
    <citation type="journal article" date="2024" name="Front Chem Biol">
        <title>Unveiling the potential of Daldinia eschscholtzii MFLUCC 19-0629 through bioactivity and bioinformatics studies for enhanced sustainable agriculture production.</title>
        <authorList>
            <person name="Brooks S."/>
            <person name="Weaver J.A."/>
            <person name="Klomchit A."/>
            <person name="Alharthi S.A."/>
            <person name="Onlamun T."/>
            <person name="Nurani R."/>
            <person name="Vong T.K."/>
            <person name="Alberti F."/>
            <person name="Greco C."/>
        </authorList>
    </citation>
    <scope>NUCLEOTIDE SEQUENCE [LARGE SCALE GENOMIC DNA]</scope>
    <source>
        <strain evidence="3">MFLUCC 19-0629</strain>
    </source>
</reference>
<evidence type="ECO:0000313" key="4">
    <source>
        <dbReference type="Proteomes" id="UP001369815"/>
    </source>
</evidence>
<dbReference type="AlphaFoldDB" id="A0AAX6MTH1"/>
<proteinExistence type="predicted"/>
<dbReference type="GO" id="GO:0016491">
    <property type="term" value="F:oxidoreductase activity"/>
    <property type="evidence" value="ECO:0007669"/>
    <property type="project" value="UniProtKB-KW"/>
</dbReference>
<dbReference type="InterPro" id="IPR023210">
    <property type="entry name" value="NADP_OxRdtase_dom"/>
</dbReference>
<evidence type="ECO:0000256" key="1">
    <source>
        <dbReference type="ARBA" id="ARBA00023002"/>
    </source>
</evidence>
<feature type="domain" description="NADP-dependent oxidoreductase" evidence="2">
    <location>
        <begin position="8"/>
        <end position="311"/>
    </location>
</feature>
<keyword evidence="1" id="KW-0560">Oxidoreductase</keyword>
<dbReference type="EMBL" id="JBANMG010000003">
    <property type="protein sequence ID" value="KAK6955723.1"/>
    <property type="molecule type" value="Genomic_DNA"/>
</dbReference>
<sequence>MAQNHPVIYYGTSTFGSSHVPALQDKTNVSKFLEVLQEGGISQIDTAARYPPDNHGASERMLGQVKASSKGFTINTKVLFAGQSSAGTLSKEAVRKSVENSLKTLGVDKLGILYAHTADPVTPLEEQAAALNEQYQKGFCEKIGISNFPLDTLKSFVEICEKEGYVKPSVYQGQYNLICRGPEMDLIPFLRKHNMTFNAYSPLGGGFLTGKLTLGTAEGTRLRSAYGAHFARWYDKPEFHDAVRKLLEAIEPLGIKPSEAALRWLAYHSVLGEDDGIILGATKVEQLRQNIEDIGKGPLPREIVQVIDKIGETIDALGGGDFEVRPTELPPR</sequence>
<dbReference type="CDD" id="cd19075">
    <property type="entry name" value="AKR_AKR7A1-5"/>
    <property type="match status" value="1"/>
</dbReference>
<dbReference type="Gene3D" id="3.20.20.100">
    <property type="entry name" value="NADP-dependent oxidoreductase domain"/>
    <property type="match status" value="1"/>
</dbReference>
<dbReference type="InterPro" id="IPR036812">
    <property type="entry name" value="NAD(P)_OxRdtase_dom_sf"/>
</dbReference>
<comment type="caution">
    <text evidence="3">The sequence shown here is derived from an EMBL/GenBank/DDBJ whole genome shotgun (WGS) entry which is preliminary data.</text>
</comment>
<dbReference type="Proteomes" id="UP001369815">
    <property type="component" value="Unassembled WGS sequence"/>
</dbReference>
<dbReference type="Pfam" id="PF00248">
    <property type="entry name" value="Aldo_ket_red"/>
    <property type="match status" value="1"/>
</dbReference>
<organism evidence="3 4">
    <name type="scientific">Daldinia eschscholtzii</name>
    <dbReference type="NCBI Taxonomy" id="292717"/>
    <lineage>
        <taxon>Eukaryota</taxon>
        <taxon>Fungi</taxon>
        <taxon>Dikarya</taxon>
        <taxon>Ascomycota</taxon>
        <taxon>Pezizomycotina</taxon>
        <taxon>Sordariomycetes</taxon>
        <taxon>Xylariomycetidae</taxon>
        <taxon>Xylariales</taxon>
        <taxon>Hypoxylaceae</taxon>
        <taxon>Daldinia</taxon>
    </lineage>
</organism>
<dbReference type="InterPro" id="IPR050523">
    <property type="entry name" value="AKR_Detox_Biosynth"/>
</dbReference>
<gene>
    <name evidence="3" type="ORF">Daesc_003366</name>
</gene>
<keyword evidence="4" id="KW-1185">Reference proteome</keyword>
<dbReference type="PANTHER" id="PTHR43364">
    <property type="entry name" value="NADH-SPECIFIC METHYLGLYOXAL REDUCTASE-RELATED"/>
    <property type="match status" value="1"/>
</dbReference>